<evidence type="ECO:0000256" key="1">
    <source>
        <dbReference type="SAM" id="MobiDB-lite"/>
    </source>
</evidence>
<comment type="caution">
    <text evidence="2">The sequence shown here is derived from an EMBL/GenBank/DDBJ whole genome shotgun (WGS) entry which is preliminary data.</text>
</comment>
<feature type="compositionally biased region" description="Acidic residues" evidence="1">
    <location>
        <begin position="421"/>
        <end position="431"/>
    </location>
</feature>
<reference evidence="2" key="1">
    <citation type="submission" date="2023-07" db="EMBL/GenBank/DDBJ databases">
        <title>Sequencing the genomes of 1000 actinobacteria strains.</title>
        <authorList>
            <person name="Klenk H.-P."/>
        </authorList>
    </citation>
    <scope>NUCLEOTIDE SEQUENCE</scope>
    <source>
        <strain evidence="2">DSM 13068</strain>
    </source>
</reference>
<accession>A0ABU1Z166</accession>
<feature type="region of interest" description="Disordered" evidence="1">
    <location>
        <begin position="415"/>
        <end position="444"/>
    </location>
</feature>
<dbReference type="Pfam" id="PF04464">
    <property type="entry name" value="Glyphos_transf"/>
    <property type="match status" value="1"/>
</dbReference>
<gene>
    <name evidence="2" type="ORF">J2S67_001631</name>
</gene>
<organism evidence="2 3">
    <name type="scientific">Pseudoglutamicibacter albus</name>
    <dbReference type="NCBI Taxonomy" id="98671"/>
    <lineage>
        <taxon>Bacteria</taxon>
        <taxon>Bacillati</taxon>
        <taxon>Actinomycetota</taxon>
        <taxon>Actinomycetes</taxon>
        <taxon>Micrococcales</taxon>
        <taxon>Micrococcaceae</taxon>
        <taxon>Pseudoglutamicibacter</taxon>
    </lineage>
</organism>
<protein>
    <recommendedName>
        <fullName evidence="4">CDP-glycerol--glycerophosphate glycerophosphotransferase</fullName>
    </recommendedName>
</protein>
<dbReference type="Gene3D" id="3.40.50.12580">
    <property type="match status" value="1"/>
</dbReference>
<dbReference type="Proteomes" id="UP001180715">
    <property type="component" value="Unassembled WGS sequence"/>
</dbReference>
<sequence>MEKQLKKFARKIFRSKAWKASSQWLRGTRDYNLTAKEYADSAAPEAQILAYFGDTRAKLYQLRQWIPVLEELNETVPTAIFLRRPSAIKAVEEMTSLPVVYRGSFDRMISYYEEHKPKLFLYVNNGRSNFQTLSYAPAVHVHINHGESDKLSMVSNQAKAYDAVFTAGPAALRRHRRALIDFDESKLISVGRPQLDLDYENELPETTLRTIMYAPTWQGENDNNNYTSIDCYGPQIIEAALATEGTRVIYKPHPRVAGARQADMKAGHRRIMELIEAANEEGGEHLVLRNGNILAMFADVDLMITDISSVGLDFLYLKAHSPMLLTDRRTNRKQLTDESPVASAVPVIDADTVDTLPEMIADALANGGDKDARAEARALYFGDYGVGESRVAFIDTVQRLIAERAEKLKHLDLPVATAAEAGDDPEEDNLEGENTAAENPAEEH</sequence>
<dbReference type="InterPro" id="IPR043148">
    <property type="entry name" value="TagF_C"/>
</dbReference>
<dbReference type="InterPro" id="IPR007554">
    <property type="entry name" value="Glycerophosphate_synth"/>
</dbReference>
<keyword evidence="3" id="KW-1185">Reference proteome</keyword>
<evidence type="ECO:0000313" key="2">
    <source>
        <dbReference type="EMBL" id="MDR7294363.1"/>
    </source>
</evidence>
<proteinExistence type="predicted"/>
<dbReference type="RefSeq" id="WP_310248044.1">
    <property type="nucleotide sequence ID" value="NZ_JAVDXX010000001.1"/>
</dbReference>
<dbReference type="EMBL" id="JAVDXX010000001">
    <property type="protein sequence ID" value="MDR7294363.1"/>
    <property type="molecule type" value="Genomic_DNA"/>
</dbReference>
<evidence type="ECO:0008006" key="4">
    <source>
        <dbReference type="Google" id="ProtNLM"/>
    </source>
</evidence>
<evidence type="ECO:0000313" key="3">
    <source>
        <dbReference type="Proteomes" id="UP001180715"/>
    </source>
</evidence>
<name>A0ABU1Z166_9MICC</name>